<dbReference type="OrthoDB" id="677693at2"/>
<reference evidence="1 2" key="1">
    <citation type="submission" date="2012-02" db="EMBL/GenBank/DDBJ databases">
        <title>The Genome Sequence of Bacteroides salyersiae CL02T12C01.</title>
        <authorList>
            <consortium name="The Broad Institute Genome Sequencing Platform"/>
            <person name="Earl A."/>
            <person name="Ward D."/>
            <person name="Feldgarden M."/>
            <person name="Gevers D."/>
            <person name="Zitomersky N.L."/>
            <person name="Coyne M.J."/>
            <person name="Comstock L.E."/>
            <person name="Young S.K."/>
            <person name="Zeng Q."/>
            <person name="Gargeya S."/>
            <person name="Fitzgerald M."/>
            <person name="Haas B."/>
            <person name="Abouelleil A."/>
            <person name="Alvarado L."/>
            <person name="Arachchi H.M."/>
            <person name="Berlin A."/>
            <person name="Chapman S.B."/>
            <person name="Gearin G."/>
            <person name="Goldberg J."/>
            <person name="Griggs A."/>
            <person name="Gujja S."/>
            <person name="Hansen M."/>
            <person name="Heiman D."/>
            <person name="Howarth C."/>
            <person name="Larimer J."/>
            <person name="Lui A."/>
            <person name="MacDonald P.J.P."/>
            <person name="McCowen C."/>
            <person name="Montmayeur A."/>
            <person name="Murphy C."/>
            <person name="Neiman D."/>
            <person name="Pearson M."/>
            <person name="Priest M."/>
            <person name="Roberts A."/>
            <person name="Saif S."/>
            <person name="Shea T."/>
            <person name="Sisk P."/>
            <person name="Stolte C."/>
            <person name="Sykes S."/>
            <person name="Wortman J."/>
            <person name="Nusbaum C."/>
            <person name="Birren B."/>
        </authorList>
    </citation>
    <scope>NUCLEOTIDE SEQUENCE [LARGE SCALE GENOMIC DNA]</scope>
    <source>
        <strain evidence="1 2">CL02T12C01</strain>
    </source>
</reference>
<dbReference type="AlphaFoldDB" id="I9I2K1"/>
<keyword evidence="2" id="KW-1185">Reference proteome</keyword>
<evidence type="ECO:0000313" key="1">
    <source>
        <dbReference type="EMBL" id="EIY67094.1"/>
    </source>
</evidence>
<dbReference type="EMBL" id="AGXV01000017">
    <property type="protein sequence ID" value="EIY67094.1"/>
    <property type="molecule type" value="Genomic_DNA"/>
</dbReference>
<sequence>MDFNRDFYWHDAVIKSIVVDRNNPGVVDEIWLDIVYPTENEKETTQRVVFENVFWANFDLNFGHFGDNIYSVDMLDNNDEDLTNFYLKWKGYRDDITLNVYIINLTSGGKIKIIAKGFRIE</sequence>
<organism evidence="1 2">
    <name type="scientific">Bacteroides salyersiae CL02T12C01</name>
    <dbReference type="NCBI Taxonomy" id="997887"/>
    <lineage>
        <taxon>Bacteria</taxon>
        <taxon>Pseudomonadati</taxon>
        <taxon>Bacteroidota</taxon>
        <taxon>Bacteroidia</taxon>
        <taxon>Bacteroidales</taxon>
        <taxon>Bacteroidaceae</taxon>
        <taxon>Bacteroides</taxon>
    </lineage>
</organism>
<protein>
    <submittedName>
        <fullName evidence="1">Uncharacterized protein</fullName>
    </submittedName>
</protein>
<dbReference type="PATRIC" id="fig|997887.3.peg.1374"/>
<dbReference type="HOGENOM" id="CLU_138513_0_0_10"/>
<comment type="caution">
    <text evidence="1">The sequence shown here is derived from an EMBL/GenBank/DDBJ whole genome shotgun (WGS) entry which is preliminary data.</text>
</comment>
<proteinExistence type="predicted"/>
<accession>I9I2K1</accession>
<dbReference type="Proteomes" id="UP000005150">
    <property type="component" value="Unassembled WGS sequence"/>
</dbReference>
<name>I9I2K1_9BACE</name>
<gene>
    <name evidence="1" type="ORF">HMPREF1071_01304</name>
</gene>
<evidence type="ECO:0000313" key="2">
    <source>
        <dbReference type="Proteomes" id="UP000005150"/>
    </source>
</evidence>
<dbReference type="RefSeq" id="WP_007479164.1">
    <property type="nucleotide sequence ID" value="NZ_JH724307.1"/>
</dbReference>